<dbReference type="Proteomes" id="UP000324222">
    <property type="component" value="Unassembled WGS sequence"/>
</dbReference>
<dbReference type="GO" id="GO:0003676">
    <property type="term" value="F:nucleic acid binding"/>
    <property type="evidence" value="ECO:0007669"/>
    <property type="project" value="InterPro"/>
</dbReference>
<reference evidence="2 3" key="1">
    <citation type="submission" date="2019-05" db="EMBL/GenBank/DDBJ databases">
        <title>Another draft genome of Portunus trituberculatus and its Hox gene families provides insights of decapod evolution.</title>
        <authorList>
            <person name="Jeong J.-H."/>
            <person name="Song I."/>
            <person name="Kim S."/>
            <person name="Choi T."/>
            <person name="Kim D."/>
            <person name="Ryu S."/>
            <person name="Kim W."/>
        </authorList>
    </citation>
    <scope>NUCLEOTIDE SEQUENCE [LARGE SCALE GENOMIC DNA]</scope>
    <source>
        <tissue evidence="2">Muscle</tissue>
    </source>
</reference>
<protein>
    <recommendedName>
        <fullName evidence="1">RNase H type-1 domain-containing protein</fullName>
    </recommendedName>
</protein>
<gene>
    <name evidence="2" type="ORF">E2C01_065471</name>
</gene>
<dbReference type="AlphaFoldDB" id="A0A5B7HPN3"/>
<dbReference type="InterPro" id="IPR002156">
    <property type="entry name" value="RNaseH_domain"/>
</dbReference>
<dbReference type="PROSITE" id="PS50879">
    <property type="entry name" value="RNASE_H_1"/>
    <property type="match status" value="1"/>
</dbReference>
<dbReference type="GO" id="GO:0004523">
    <property type="term" value="F:RNA-DNA hybrid ribonuclease activity"/>
    <property type="evidence" value="ECO:0007669"/>
    <property type="project" value="InterPro"/>
</dbReference>
<dbReference type="SUPFAM" id="SSF53098">
    <property type="entry name" value="Ribonuclease H-like"/>
    <property type="match status" value="1"/>
</dbReference>
<organism evidence="2 3">
    <name type="scientific">Portunus trituberculatus</name>
    <name type="common">Swimming crab</name>
    <name type="synonym">Neptunus trituberculatus</name>
    <dbReference type="NCBI Taxonomy" id="210409"/>
    <lineage>
        <taxon>Eukaryota</taxon>
        <taxon>Metazoa</taxon>
        <taxon>Ecdysozoa</taxon>
        <taxon>Arthropoda</taxon>
        <taxon>Crustacea</taxon>
        <taxon>Multicrustacea</taxon>
        <taxon>Malacostraca</taxon>
        <taxon>Eumalacostraca</taxon>
        <taxon>Eucarida</taxon>
        <taxon>Decapoda</taxon>
        <taxon>Pleocyemata</taxon>
        <taxon>Brachyura</taxon>
        <taxon>Eubrachyura</taxon>
        <taxon>Portunoidea</taxon>
        <taxon>Portunidae</taxon>
        <taxon>Portuninae</taxon>
        <taxon>Portunus</taxon>
    </lineage>
</organism>
<dbReference type="InterPro" id="IPR036397">
    <property type="entry name" value="RNaseH_sf"/>
</dbReference>
<proteinExistence type="predicted"/>
<dbReference type="InterPro" id="IPR012337">
    <property type="entry name" value="RNaseH-like_sf"/>
</dbReference>
<dbReference type="OrthoDB" id="6379915at2759"/>
<evidence type="ECO:0000259" key="1">
    <source>
        <dbReference type="PROSITE" id="PS50879"/>
    </source>
</evidence>
<evidence type="ECO:0000313" key="2">
    <source>
        <dbReference type="EMBL" id="MPC71197.1"/>
    </source>
</evidence>
<comment type="caution">
    <text evidence="2">The sequence shown here is derived from an EMBL/GenBank/DDBJ whole genome shotgun (WGS) entry which is preliminary data.</text>
</comment>
<accession>A0A5B7HPN3</accession>
<keyword evidence="3" id="KW-1185">Reference proteome</keyword>
<name>A0A5B7HPN3_PORTR</name>
<sequence length="165" mass="18310">MSSTRAELCAVLEALHIVAPLHKNVYFFIDSQPALYALQSISPMDCDLVNKCLDLILEGVGATVHFTWIPCHEGILLHEKADRLTQCALQDDTVVPGTEYTLGYVMSSMKDFVTSSINDLLELCYHRGSGTSLHCARVSQSCAYTYGRHTASQNRVTMIKAQIRL</sequence>
<dbReference type="EMBL" id="VSRR010032482">
    <property type="protein sequence ID" value="MPC71197.1"/>
    <property type="molecule type" value="Genomic_DNA"/>
</dbReference>
<dbReference type="Gene3D" id="3.30.420.10">
    <property type="entry name" value="Ribonuclease H-like superfamily/Ribonuclease H"/>
    <property type="match status" value="1"/>
</dbReference>
<feature type="domain" description="RNase H type-1" evidence="1">
    <location>
        <begin position="1"/>
        <end position="90"/>
    </location>
</feature>
<evidence type="ECO:0000313" key="3">
    <source>
        <dbReference type="Proteomes" id="UP000324222"/>
    </source>
</evidence>